<feature type="compositionally biased region" description="Pro residues" evidence="8">
    <location>
        <begin position="650"/>
        <end position="665"/>
    </location>
</feature>
<dbReference type="PANTHER" id="PTHR13142">
    <property type="entry name" value="INNER CENTROMERE PROTEIN"/>
    <property type="match status" value="1"/>
</dbReference>
<feature type="compositionally biased region" description="Basic and acidic residues" evidence="8">
    <location>
        <begin position="817"/>
        <end position="861"/>
    </location>
</feature>
<feature type="region of interest" description="Disordered" evidence="8">
    <location>
        <begin position="216"/>
        <end position="258"/>
    </location>
</feature>
<feature type="compositionally biased region" description="Polar residues" evidence="8">
    <location>
        <begin position="937"/>
        <end position="946"/>
    </location>
</feature>
<feature type="compositionally biased region" description="Low complexity" evidence="8">
    <location>
        <begin position="668"/>
        <end position="682"/>
    </location>
</feature>
<feature type="region of interest" description="Disordered" evidence="8">
    <location>
        <begin position="741"/>
        <end position="1034"/>
    </location>
</feature>
<feature type="region of interest" description="Disordered" evidence="8">
    <location>
        <begin position="107"/>
        <end position="203"/>
    </location>
</feature>
<feature type="compositionally biased region" description="Polar residues" evidence="8">
    <location>
        <begin position="470"/>
        <end position="484"/>
    </location>
</feature>
<gene>
    <name evidence="10" type="ORF">RDB_LOCUS153863</name>
</gene>
<evidence type="ECO:0000256" key="4">
    <source>
        <dbReference type="ARBA" id="ARBA00022490"/>
    </source>
</evidence>
<organism evidence="10 11">
    <name type="scientific">Rhizoctonia solani</name>
    <dbReference type="NCBI Taxonomy" id="456999"/>
    <lineage>
        <taxon>Eukaryota</taxon>
        <taxon>Fungi</taxon>
        <taxon>Dikarya</taxon>
        <taxon>Basidiomycota</taxon>
        <taxon>Agaricomycotina</taxon>
        <taxon>Agaricomycetes</taxon>
        <taxon>Cantharellales</taxon>
        <taxon>Ceratobasidiaceae</taxon>
        <taxon>Rhizoctonia</taxon>
    </lineage>
</organism>
<evidence type="ECO:0000256" key="8">
    <source>
        <dbReference type="SAM" id="MobiDB-lite"/>
    </source>
</evidence>
<proteinExistence type="inferred from homology"/>
<keyword evidence="6" id="KW-0206">Cytoskeleton</keyword>
<name>A0A8H3GQE1_9AGAM</name>
<feature type="compositionally biased region" description="Basic and acidic residues" evidence="8">
    <location>
        <begin position="875"/>
        <end position="892"/>
    </location>
</feature>
<evidence type="ECO:0000259" key="9">
    <source>
        <dbReference type="Pfam" id="PF03941"/>
    </source>
</evidence>
<comment type="subcellular location">
    <subcellularLocation>
        <location evidence="2">Cytoplasm</location>
        <location evidence="2">Cytoskeleton</location>
        <location evidence="2">Spindle</location>
    </subcellularLocation>
    <subcellularLocation>
        <location evidence="1">Nucleus</location>
    </subcellularLocation>
</comment>
<feature type="compositionally biased region" description="Polar residues" evidence="8">
    <location>
        <begin position="574"/>
        <end position="583"/>
    </location>
</feature>
<evidence type="ECO:0000313" key="11">
    <source>
        <dbReference type="Proteomes" id="UP000663841"/>
    </source>
</evidence>
<feature type="region of interest" description="Disordered" evidence="8">
    <location>
        <begin position="270"/>
        <end position="335"/>
    </location>
</feature>
<feature type="compositionally biased region" description="Basic and acidic residues" evidence="8">
    <location>
        <begin position="607"/>
        <end position="619"/>
    </location>
</feature>
<dbReference type="GO" id="GO:0005634">
    <property type="term" value="C:nucleus"/>
    <property type="evidence" value="ECO:0007669"/>
    <property type="project" value="UniProtKB-SubCell"/>
</dbReference>
<keyword evidence="4" id="KW-0963">Cytoplasm</keyword>
<evidence type="ECO:0000256" key="5">
    <source>
        <dbReference type="ARBA" id="ARBA00022829"/>
    </source>
</evidence>
<dbReference type="Proteomes" id="UP000663841">
    <property type="component" value="Unassembled WGS sequence"/>
</dbReference>
<evidence type="ECO:0000256" key="7">
    <source>
        <dbReference type="ARBA" id="ARBA00023242"/>
    </source>
</evidence>
<feature type="region of interest" description="Disordered" evidence="8">
    <location>
        <begin position="348"/>
        <end position="682"/>
    </location>
</feature>
<evidence type="ECO:0000256" key="1">
    <source>
        <dbReference type="ARBA" id="ARBA00004123"/>
    </source>
</evidence>
<keyword evidence="5" id="KW-0159">Chromosome partition</keyword>
<evidence type="ECO:0000313" key="10">
    <source>
        <dbReference type="EMBL" id="CAE6462230.1"/>
    </source>
</evidence>
<dbReference type="GO" id="GO:0007059">
    <property type="term" value="P:chromosome segregation"/>
    <property type="evidence" value="ECO:0007669"/>
    <property type="project" value="UniProtKB-KW"/>
</dbReference>
<feature type="compositionally biased region" description="Low complexity" evidence="8">
    <location>
        <begin position="948"/>
        <end position="969"/>
    </location>
</feature>
<feature type="compositionally biased region" description="Basic and acidic residues" evidence="8">
    <location>
        <begin position="485"/>
        <end position="494"/>
    </location>
</feature>
<sequence length="1109" mass="118316">MGLVDTTALDASDFSLTSNDLIMSVGFAQWASGIRNRMAADPGRVDFKDQVQCNGYLFLHEYLDDVLNAPRLDGVIEFAKTPGRNKTASKKARALHASAQKIKPVAPIVFAPGPKDKENDASATSPKQPAFKPPSRSQPNLLPESIVETSGPRDSISRATPARSGVPIFSPANRSAGPLPTPSDDPLSPFRDAKVSQEQPSVIQTNVTAQQIFTTKLAIPSSPASAEKELPPPPAEEPTKAPEPMDQDLSIIQEDDEGQSVVAFEDAREEFTDARSVTTVEADMTAVAPEPAPQRLPSPPASEDLPSTASEPPTPVREPEHEPTEPITSTNITIADIFENAPARVVPPVTAPALEPTKKSLPTTTSQPTPPPEPTVAPTVTSPRPLPIPPSRGNSGSGVQQPLKPPSFAQPMHVPISQPAANPPRASSAVTRGPFGGPSLKDLRREPSVSGNANRELRQSSWRKKPDGTSAVTATTSIGSATTDSEARLKRKSDAVQLPTRPPPSKSQKLSRGSSPSSGMSSEEETEMQVPLKDEDGGSGSWNTGTSMLDDLRNRLARLEKSTSGKTPAASRVWTPTMQTSGLPATGSEKRLSLSDLSLRPASESSNVEKGKEKEKEPEVVGLDLGLGLELSTDDPAASTLSNRSTTPVDSPPPARRVLPAPPVFALPEPATKAPEAPTNTADAVRAAKAEAARIFGATKFTAPPTRTETQTTIATEVSSVFDKATQSSSQFTQSTAATLIESQDAEMEDELDADLDVDMDMDMDPDVDVDGDDDMDADMDEDDAKTTSSRTSTTQTRSMVKKAPAQNTQIPMVAKKTADDQGKASRLREMEERRQAAALRKAEEEKSRTLELEKKRKEPAELAASKGIKPPTKKVTEDPNKKRKLEAESKAAGKKPAVPSGLAQSTVTAATTSSSTKSRIAKPTATPGPSALKSAMKSTTANPFQSAPPASTTKTLKPATSSSSLKATAAKKAKGSISDAPGQALQQQMHARVQAQLKAAQKEPEVQSENIELPDINSEYSDSDDEDRDKDFPSWTQDQALMDALRSQESFNPDALFGPIQPLKMGDLFKTGHSRFRKRTSSANWAGTDGVTVEEEIEYARRMGYINQ</sequence>
<accession>A0A8H3GQE1</accession>
<dbReference type="GO" id="GO:0005819">
    <property type="term" value="C:spindle"/>
    <property type="evidence" value="ECO:0007669"/>
    <property type="project" value="UniProtKB-SubCell"/>
</dbReference>
<feature type="compositionally biased region" description="Low complexity" evidence="8">
    <location>
        <begin position="620"/>
        <end position="631"/>
    </location>
</feature>
<dbReference type="AlphaFoldDB" id="A0A8H3GQE1"/>
<feature type="domain" description="Inner centromere protein ARK-binding" evidence="9">
    <location>
        <begin position="1016"/>
        <end position="1070"/>
    </location>
</feature>
<protein>
    <recommendedName>
        <fullName evidence="9">Inner centromere protein ARK-binding domain-containing protein</fullName>
    </recommendedName>
</protein>
<evidence type="ECO:0000256" key="3">
    <source>
        <dbReference type="ARBA" id="ARBA00010042"/>
    </source>
</evidence>
<dbReference type="EMBL" id="CAJMWW010000280">
    <property type="protein sequence ID" value="CAE6462230.1"/>
    <property type="molecule type" value="Genomic_DNA"/>
</dbReference>
<evidence type="ECO:0000256" key="6">
    <source>
        <dbReference type="ARBA" id="ARBA00023212"/>
    </source>
</evidence>
<evidence type="ECO:0000256" key="2">
    <source>
        <dbReference type="ARBA" id="ARBA00004186"/>
    </source>
</evidence>
<feature type="compositionally biased region" description="Pro residues" evidence="8">
    <location>
        <begin position="290"/>
        <end position="300"/>
    </location>
</feature>
<dbReference type="PANTHER" id="PTHR13142:SF1">
    <property type="entry name" value="INNER CENTROMERE PROTEIN"/>
    <property type="match status" value="1"/>
</dbReference>
<feature type="compositionally biased region" description="Low complexity" evidence="8">
    <location>
        <begin position="506"/>
        <end position="521"/>
    </location>
</feature>
<reference evidence="10" key="1">
    <citation type="submission" date="2021-01" db="EMBL/GenBank/DDBJ databases">
        <authorList>
            <person name="Kaushik A."/>
        </authorList>
    </citation>
    <scope>NUCLEOTIDE SEQUENCE</scope>
    <source>
        <strain evidence="10">AG3-T5</strain>
    </source>
</reference>
<feature type="compositionally biased region" description="Basic and acidic residues" evidence="8">
    <location>
        <begin position="550"/>
        <end position="563"/>
    </location>
</feature>
<feature type="compositionally biased region" description="Acidic residues" evidence="8">
    <location>
        <begin position="744"/>
        <end position="784"/>
    </location>
</feature>
<comment type="caution">
    <text evidence="10">The sequence shown here is derived from an EMBL/GenBank/DDBJ whole genome shotgun (WGS) entry which is preliminary data.</text>
</comment>
<dbReference type="InterPro" id="IPR005635">
    <property type="entry name" value="Inner_centromere_prot_ARK-bd"/>
</dbReference>
<comment type="similarity">
    <text evidence="3">Belongs to the INCENP family.</text>
</comment>
<feature type="compositionally biased region" description="Low complexity" evidence="8">
    <location>
        <begin position="906"/>
        <end position="919"/>
    </location>
</feature>
<feature type="compositionally biased region" description="Low complexity" evidence="8">
    <location>
        <begin position="348"/>
        <end position="367"/>
    </location>
</feature>
<feature type="compositionally biased region" description="Low complexity" evidence="8">
    <location>
        <begin position="787"/>
        <end position="799"/>
    </location>
</feature>
<feature type="compositionally biased region" description="Polar residues" evidence="8">
    <location>
        <begin position="639"/>
        <end position="649"/>
    </location>
</feature>
<dbReference type="Pfam" id="PF03941">
    <property type="entry name" value="INCENP_ARK-bind"/>
    <property type="match status" value="1"/>
</dbReference>
<keyword evidence="7" id="KW-0539">Nucleus</keyword>